<evidence type="ECO:0000313" key="2">
    <source>
        <dbReference type="Proteomes" id="UP001629156"/>
    </source>
</evidence>
<comment type="caution">
    <text evidence="1">The sequence shown here is derived from an EMBL/GenBank/DDBJ whole genome shotgun (WGS) entry which is preliminary data.</text>
</comment>
<gene>
    <name evidence="1" type="ORF">ABS766_06755</name>
</gene>
<accession>A0ABW8YY91</accession>
<dbReference type="Proteomes" id="UP001629156">
    <property type="component" value="Unassembled WGS sequence"/>
</dbReference>
<protein>
    <submittedName>
        <fullName evidence="1">Uncharacterized protein</fullName>
    </submittedName>
</protein>
<reference evidence="1 2" key="1">
    <citation type="submission" date="2024-06" db="EMBL/GenBank/DDBJ databases">
        <authorList>
            <person name="Kaempfer P."/>
            <person name="Viver T."/>
        </authorList>
    </citation>
    <scope>NUCLEOTIDE SEQUENCE [LARGE SCALE GENOMIC DNA]</scope>
    <source>
        <strain evidence="1 2">ST-119</strain>
    </source>
</reference>
<organism evidence="1 2">
    <name type="scientific">Flavobacterium rhizosphaerae</name>
    <dbReference type="NCBI Taxonomy" id="3163298"/>
    <lineage>
        <taxon>Bacteria</taxon>
        <taxon>Pseudomonadati</taxon>
        <taxon>Bacteroidota</taxon>
        <taxon>Flavobacteriia</taxon>
        <taxon>Flavobacteriales</taxon>
        <taxon>Flavobacteriaceae</taxon>
        <taxon>Flavobacterium</taxon>
    </lineage>
</organism>
<keyword evidence="2" id="KW-1185">Reference proteome</keyword>
<dbReference type="RefSeq" id="WP_408084369.1">
    <property type="nucleotide sequence ID" value="NZ_JBELPZ010000005.1"/>
</dbReference>
<dbReference type="EMBL" id="JBELPZ010000005">
    <property type="protein sequence ID" value="MFL9844115.1"/>
    <property type="molecule type" value="Genomic_DNA"/>
</dbReference>
<proteinExistence type="predicted"/>
<evidence type="ECO:0000313" key="1">
    <source>
        <dbReference type="EMBL" id="MFL9844115.1"/>
    </source>
</evidence>
<sequence>MPLSLGLRDEENQRINNQLNKLVALVFVPEGWNDDELEKLLKGLNLDLDTLQTISNEELLDFLVKCHFDWANMEQLADVLAKLAAKPELSALKQKALAVYNYIQAESKMFSFDIMNKVNALH</sequence>
<name>A0ABW8YY91_9FLAO</name>